<protein>
    <submittedName>
        <fullName evidence="1">Uncharacterized protein</fullName>
    </submittedName>
</protein>
<organism evidence="1 2">
    <name type="scientific">Ricinus communis</name>
    <name type="common">Castor bean</name>
    <dbReference type="NCBI Taxonomy" id="3988"/>
    <lineage>
        <taxon>Eukaryota</taxon>
        <taxon>Viridiplantae</taxon>
        <taxon>Streptophyta</taxon>
        <taxon>Embryophyta</taxon>
        <taxon>Tracheophyta</taxon>
        <taxon>Spermatophyta</taxon>
        <taxon>Magnoliopsida</taxon>
        <taxon>eudicotyledons</taxon>
        <taxon>Gunneridae</taxon>
        <taxon>Pentapetalae</taxon>
        <taxon>rosids</taxon>
        <taxon>fabids</taxon>
        <taxon>Malpighiales</taxon>
        <taxon>Euphorbiaceae</taxon>
        <taxon>Acalyphoideae</taxon>
        <taxon>Acalypheae</taxon>
        <taxon>Ricinus</taxon>
    </lineage>
</organism>
<dbReference type="AlphaFoldDB" id="B9S6L7"/>
<proteinExistence type="predicted"/>
<keyword evidence="2" id="KW-1185">Reference proteome</keyword>
<dbReference type="InParanoid" id="B9S6L7"/>
<accession>B9S6L7</accession>
<reference evidence="2" key="1">
    <citation type="journal article" date="2010" name="Nat. Biotechnol.">
        <title>Draft genome sequence of the oilseed species Ricinus communis.</title>
        <authorList>
            <person name="Chan A.P."/>
            <person name="Crabtree J."/>
            <person name="Zhao Q."/>
            <person name="Lorenzi H."/>
            <person name="Orvis J."/>
            <person name="Puiu D."/>
            <person name="Melake-Berhan A."/>
            <person name="Jones K.M."/>
            <person name="Redman J."/>
            <person name="Chen G."/>
            <person name="Cahoon E.B."/>
            <person name="Gedil M."/>
            <person name="Stanke M."/>
            <person name="Haas B.J."/>
            <person name="Wortman J.R."/>
            <person name="Fraser-Liggett C.M."/>
            <person name="Ravel J."/>
            <person name="Rabinowicz P.D."/>
        </authorList>
    </citation>
    <scope>NUCLEOTIDE SEQUENCE [LARGE SCALE GENOMIC DNA]</scope>
    <source>
        <strain evidence="2">cv. Hale</strain>
    </source>
</reference>
<dbReference type="EMBL" id="EQ973881">
    <property type="protein sequence ID" value="EEF40743.1"/>
    <property type="molecule type" value="Genomic_DNA"/>
</dbReference>
<gene>
    <name evidence="1" type="ORF">RCOM_1110610</name>
</gene>
<sequence>MNVDVAVRDASGLLGFGVVLRDWHGKFLFTVQKKSENEVLTGGGGGYGHVREPGSL</sequence>
<evidence type="ECO:0000313" key="1">
    <source>
        <dbReference type="EMBL" id="EEF40743.1"/>
    </source>
</evidence>
<evidence type="ECO:0000313" key="2">
    <source>
        <dbReference type="Proteomes" id="UP000008311"/>
    </source>
</evidence>
<name>B9S6L7_RICCO</name>
<dbReference type="Proteomes" id="UP000008311">
    <property type="component" value="Unassembled WGS sequence"/>
</dbReference>